<dbReference type="AlphaFoldDB" id="K1WPD3"/>
<evidence type="ECO:0000313" key="5">
    <source>
        <dbReference type="Proteomes" id="UP000006757"/>
    </source>
</evidence>
<evidence type="ECO:0000256" key="3">
    <source>
        <dbReference type="SAM" id="Phobius"/>
    </source>
</evidence>
<dbReference type="eggNOG" id="ENOG502S2YC">
    <property type="taxonomic scope" value="Eukaryota"/>
</dbReference>
<accession>K1WPD3</accession>
<feature type="coiled-coil region" evidence="1">
    <location>
        <begin position="1098"/>
        <end position="1125"/>
    </location>
</feature>
<dbReference type="InterPro" id="IPR053127">
    <property type="entry name" value="Chromatin_remod_comp_subunit"/>
</dbReference>
<comment type="caution">
    <text evidence="4">The sequence shown here is derived from an EMBL/GenBank/DDBJ whole genome shotgun (WGS) entry which is preliminary data.</text>
</comment>
<feature type="transmembrane region" description="Helical" evidence="3">
    <location>
        <begin position="83"/>
        <end position="103"/>
    </location>
</feature>
<dbReference type="InParanoid" id="K1WPD3"/>
<organism evidence="4 5">
    <name type="scientific">Trichosporon asahii var. asahii (strain CBS 8904)</name>
    <name type="common">Yeast</name>
    <dbReference type="NCBI Taxonomy" id="1220162"/>
    <lineage>
        <taxon>Eukaryota</taxon>
        <taxon>Fungi</taxon>
        <taxon>Dikarya</taxon>
        <taxon>Basidiomycota</taxon>
        <taxon>Agaricomycotina</taxon>
        <taxon>Tremellomycetes</taxon>
        <taxon>Trichosporonales</taxon>
        <taxon>Trichosporonaceae</taxon>
        <taxon>Trichosporon</taxon>
    </lineage>
</organism>
<feature type="region of interest" description="Disordered" evidence="2">
    <location>
        <begin position="1"/>
        <end position="79"/>
    </location>
</feature>
<sequence length="1223" mass="125383">MPSKPRASEPARQPGSKSAGKRNVSQPTASSSSSSAKFYTTAKGVKVQSKQGVHGHDSKVLEVTIPQQQTKKTRKSSKRRNPIVALVTLLPLVLLASLFSTVLCPPPASEPNSFSKYALRSLGLGKKHDHHSLHQTLCYPANQYYTHVLEPYVYPAIEDVRSKVHSHPTYKQHIEPHYHRTKDAATRVWNGPVKPVVDRVSRGANKLYRQYIAPHIPYVKAKFIEATAPLTLHAKNQYNTHLSHHVKAGKHHACAGFKSLKGHYNTASQHHFTAQAKKHACHAYRVGKQNLHKAYVYSKPRVEYAYHEANYHFHKTVLPKTCEAVRNISEFVASTWRLIKAHAKLFYNDHLAEHVGPHVKKFKAAVQPYCKTFDEKVYTPYVAPAVAAVAPHAKQVNKDFWQLISDLVPGVGNIAESRGSTLRDRVQDKKLNWQAMQEAKKQQADASKAAKEAKKSVESAASVAQKSAESAASVAKKSASSAATQVSKATVQAKKDAKTAASVAESYASDASKRAKATASSVESEASASAVSAGEKASASAVSAGEKASASAVSAGEKASASAVSAGEKASASAVSAGEKASASAVSAGEKASASAVSAGEKASASAVSAGEKASASAVSAGEKASASAVSAGEKASASAVSAGEKASASAVSAGEKASASAVSAGEKASASAVSAGEKASASAVSAGEKASASAVSAGEKASASAVSAGEKASASAVSAGEKASASAVSAGEKASASAVSAGEKASASAVSAGEKASASAVSAGEKASASAVSAGEKASASAVSAGEKASASAVSAGEKASASAVSAGEKASASAVSAGEKASASAVSAGEKASASAVSAGEKASASAVSAGEKASASAVSAGEKASASAVSAGEKASASAVSAGEKASASAVSAGEKASASAVSAGEKASASAVSAGEKASASAVSAGEKASASAASAKQDAKSATQQVKKATDTATKATATATATVVVADEPGAQKVIAKEDVETDHGAVADQLSALKKKIDNTGRNVYGKVQSELVKAYQKFIDHDIPERQAIGVQSLDREITRMFNGLDRLYSNSKTLTRDQVAESVRMSDAKVSKVLQTVRHGVASYQDRIADPAKGAIDSAKAELNKLEHEVESLGKRLTAKADTSNREWAGYKGLKRDVESWKNKIETSEPGKKLKEVQQKAKVAIAEVQTEFDEMFGGWREHRDRIRQVALDRIEARETVAKEKGKANTATIQK</sequence>
<dbReference type="PANTHER" id="PTHR37929:SF1">
    <property type="entry name" value="SWI_SNF GLOBAL TRANSCRIPTION ACTIVATOR COMPLEX SUBUNIT SNF59"/>
    <property type="match status" value="1"/>
</dbReference>
<evidence type="ECO:0000256" key="1">
    <source>
        <dbReference type="SAM" id="Coils"/>
    </source>
</evidence>
<gene>
    <name evidence="4" type="ORF">A1Q2_02755</name>
</gene>
<dbReference type="STRING" id="1220162.K1WPD3"/>
<dbReference type="EMBL" id="AMBO01000273">
    <property type="protein sequence ID" value="EKD02924.1"/>
    <property type="molecule type" value="Genomic_DNA"/>
</dbReference>
<keyword evidence="5" id="KW-1185">Reference proteome</keyword>
<keyword evidence="3" id="KW-0812">Transmembrane</keyword>
<keyword evidence="3" id="KW-0472">Membrane</keyword>
<proteinExistence type="predicted"/>
<dbReference type="Proteomes" id="UP000006757">
    <property type="component" value="Unassembled WGS sequence"/>
</dbReference>
<dbReference type="OrthoDB" id="3260408at2759"/>
<protein>
    <submittedName>
        <fullName evidence="4">Uncharacterized protein</fullName>
    </submittedName>
</protein>
<keyword evidence="1" id="KW-0175">Coiled coil</keyword>
<keyword evidence="3" id="KW-1133">Transmembrane helix</keyword>
<evidence type="ECO:0000313" key="4">
    <source>
        <dbReference type="EMBL" id="EKD02924.1"/>
    </source>
</evidence>
<name>K1WPD3_TRIAC</name>
<dbReference type="HOGENOM" id="CLU_281333_0_0_1"/>
<evidence type="ECO:0000256" key="2">
    <source>
        <dbReference type="SAM" id="MobiDB-lite"/>
    </source>
</evidence>
<dbReference type="PANTHER" id="PTHR37929">
    <property type="entry name" value="GRIP AND COILED-COIL DOMAIN-CONTAINING PROTEIN PFC0235W"/>
    <property type="match status" value="1"/>
</dbReference>
<reference evidence="4 5" key="1">
    <citation type="journal article" date="2012" name="Eukaryot. Cell">
        <title>Genome sequence of the Trichosporon asahii environmental strain CBS 8904.</title>
        <authorList>
            <person name="Yang R.Y."/>
            <person name="Li H.T."/>
            <person name="Zhu H."/>
            <person name="Zhou G.P."/>
            <person name="Wang M."/>
            <person name="Wang L."/>
        </authorList>
    </citation>
    <scope>NUCLEOTIDE SEQUENCE [LARGE SCALE GENOMIC DNA]</scope>
    <source>
        <strain evidence="4 5">CBS 8904</strain>
    </source>
</reference>